<proteinExistence type="inferred from homology"/>
<dbReference type="Pfam" id="PF04264">
    <property type="entry name" value="YceI"/>
    <property type="match status" value="1"/>
</dbReference>
<sequence length="303" mass="32746">MAFALFRRNRTVNGSADPGLLPPIAEGAGLISCQVLDPAGRPLGGAEVTVSDVRTHRPLVTATSDPYGTFLATLPPGHCSVMISADGMQPYRGTVEIAEGLQSPMGAVRLAPSPALELPPPGTWFFDPPHTAVRFIAKHVGMAHVHGRFDRFTGGIRVAERMEDSHIEITIDAASINTGNRTRDNHLRSGDFLDVAAYPWIRFASDRFVHEGGSRWAVHGHLGMHGITRSVTLDTDYLGLATGGYGEELRCAALATAELHRDDYTLNWQSMLARGIAVVGPTIKLELDVQAMFSRHDTPTPPQ</sequence>
<dbReference type="Gene3D" id="2.60.40.1120">
    <property type="entry name" value="Carboxypeptidase-like, regulatory domain"/>
    <property type="match status" value="1"/>
</dbReference>
<evidence type="ECO:0000256" key="1">
    <source>
        <dbReference type="ARBA" id="ARBA00008812"/>
    </source>
</evidence>
<dbReference type="SUPFAM" id="SSF101874">
    <property type="entry name" value="YceI-like"/>
    <property type="match status" value="1"/>
</dbReference>
<protein>
    <submittedName>
        <fullName evidence="3">Polyisoprenoid-binding protein YceI</fullName>
    </submittedName>
</protein>
<comment type="similarity">
    <text evidence="1">Belongs to the UPF0312 family.</text>
</comment>
<evidence type="ECO:0000313" key="3">
    <source>
        <dbReference type="EMBL" id="SNT31079.1"/>
    </source>
</evidence>
<dbReference type="InterPro" id="IPR007372">
    <property type="entry name" value="Lipid/polyisoprenoid-bd_YceI"/>
</dbReference>
<dbReference type="PANTHER" id="PTHR34406:SF1">
    <property type="entry name" value="PROTEIN YCEI"/>
    <property type="match status" value="1"/>
</dbReference>
<evidence type="ECO:0000259" key="2">
    <source>
        <dbReference type="SMART" id="SM00867"/>
    </source>
</evidence>
<evidence type="ECO:0000313" key="4">
    <source>
        <dbReference type="Proteomes" id="UP000198280"/>
    </source>
</evidence>
<organism evidence="3 4">
    <name type="scientific">Actinacidiphila glaucinigra</name>
    <dbReference type="NCBI Taxonomy" id="235986"/>
    <lineage>
        <taxon>Bacteria</taxon>
        <taxon>Bacillati</taxon>
        <taxon>Actinomycetota</taxon>
        <taxon>Actinomycetes</taxon>
        <taxon>Kitasatosporales</taxon>
        <taxon>Streptomycetaceae</taxon>
        <taxon>Actinacidiphila</taxon>
    </lineage>
</organism>
<gene>
    <name evidence="3" type="ORF">SAMN05216252_12077</name>
</gene>
<dbReference type="OrthoDB" id="9811006at2"/>
<dbReference type="InterPro" id="IPR008969">
    <property type="entry name" value="CarboxyPept-like_regulatory"/>
</dbReference>
<dbReference type="EMBL" id="FZOF01000020">
    <property type="protein sequence ID" value="SNT31079.1"/>
    <property type="molecule type" value="Genomic_DNA"/>
</dbReference>
<dbReference type="SMART" id="SM00867">
    <property type="entry name" value="YceI"/>
    <property type="match status" value="1"/>
</dbReference>
<dbReference type="Proteomes" id="UP000198280">
    <property type="component" value="Unassembled WGS sequence"/>
</dbReference>
<accession>A0A239LN27</accession>
<reference evidence="3 4" key="1">
    <citation type="submission" date="2017-06" db="EMBL/GenBank/DDBJ databases">
        <authorList>
            <person name="Kim H.J."/>
            <person name="Triplett B.A."/>
        </authorList>
    </citation>
    <scope>NUCLEOTIDE SEQUENCE [LARGE SCALE GENOMIC DNA]</scope>
    <source>
        <strain evidence="3 4">CGMCC 4.1858</strain>
    </source>
</reference>
<dbReference type="Pfam" id="PF13620">
    <property type="entry name" value="CarboxypepD_reg"/>
    <property type="match status" value="1"/>
</dbReference>
<keyword evidence="4" id="KW-1185">Reference proteome</keyword>
<dbReference type="PANTHER" id="PTHR34406">
    <property type="entry name" value="PROTEIN YCEI"/>
    <property type="match status" value="1"/>
</dbReference>
<dbReference type="SUPFAM" id="SSF49464">
    <property type="entry name" value="Carboxypeptidase regulatory domain-like"/>
    <property type="match status" value="1"/>
</dbReference>
<dbReference type="AlphaFoldDB" id="A0A239LN27"/>
<feature type="domain" description="Lipid/polyisoprenoid-binding YceI-like" evidence="2">
    <location>
        <begin position="123"/>
        <end position="292"/>
    </location>
</feature>
<dbReference type="InterPro" id="IPR036761">
    <property type="entry name" value="TTHA0802/YceI-like_sf"/>
</dbReference>
<dbReference type="Gene3D" id="2.40.128.110">
    <property type="entry name" value="Lipid/polyisoprenoid-binding, YceI-like"/>
    <property type="match status" value="1"/>
</dbReference>
<dbReference type="RefSeq" id="WP_089227067.1">
    <property type="nucleotide sequence ID" value="NZ_FZOF01000020.1"/>
</dbReference>
<name>A0A239LN27_9ACTN</name>